<comment type="caution">
    <text evidence="1">The sequence shown here is derived from an EMBL/GenBank/DDBJ whole genome shotgun (WGS) entry which is preliminary data.</text>
</comment>
<proteinExistence type="predicted"/>
<dbReference type="EMBL" id="ML996081">
    <property type="protein sequence ID" value="KAF2156717.1"/>
    <property type="molecule type" value="Genomic_DNA"/>
</dbReference>
<dbReference type="Proteomes" id="UP000799439">
    <property type="component" value="Unassembled WGS sequence"/>
</dbReference>
<name>A0A9P4MKV4_9PEZI</name>
<reference evidence="1" key="1">
    <citation type="journal article" date="2020" name="Stud. Mycol.">
        <title>101 Dothideomycetes genomes: a test case for predicting lifestyles and emergence of pathogens.</title>
        <authorList>
            <person name="Haridas S."/>
            <person name="Albert R."/>
            <person name="Binder M."/>
            <person name="Bloem J."/>
            <person name="Labutti K."/>
            <person name="Salamov A."/>
            <person name="Andreopoulos B."/>
            <person name="Baker S."/>
            <person name="Barry K."/>
            <person name="Bills G."/>
            <person name="Bluhm B."/>
            <person name="Cannon C."/>
            <person name="Castanera R."/>
            <person name="Culley D."/>
            <person name="Daum C."/>
            <person name="Ezra D."/>
            <person name="Gonzalez J."/>
            <person name="Henrissat B."/>
            <person name="Kuo A."/>
            <person name="Liang C."/>
            <person name="Lipzen A."/>
            <person name="Lutzoni F."/>
            <person name="Magnuson J."/>
            <person name="Mondo S."/>
            <person name="Nolan M."/>
            <person name="Ohm R."/>
            <person name="Pangilinan J."/>
            <person name="Park H.-J."/>
            <person name="Ramirez L."/>
            <person name="Alfaro M."/>
            <person name="Sun H."/>
            <person name="Tritt A."/>
            <person name="Yoshinaga Y."/>
            <person name="Zwiers L.-H."/>
            <person name="Turgeon B."/>
            <person name="Goodwin S."/>
            <person name="Spatafora J."/>
            <person name="Crous P."/>
            <person name="Grigoriev I."/>
        </authorList>
    </citation>
    <scope>NUCLEOTIDE SEQUENCE</scope>
    <source>
        <strain evidence="1">CBS 260.36</strain>
    </source>
</reference>
<evidence type="ECO:0000313" key="1">
    <source>
        <dbReference type="EMBL" id="KAF2156717.1"/>
    </source>
</evidence>
<organism evidence="1 2">
    <name type="scientific">Myriangium duriaei CBS 260.36</name>
    <dbReference type="NCBI Taxonomy" id="1168546"/>
    <lineage>
        <taxon>Eukaryota</taxon>
        <taxon>Fungi</taxon>
        <taxon>Dikarya</taxon>
        <taxon>Ascomycota</taxon>
        <taxon>Pezizomycotina</taxon>
        <taxon>Dothideomycetes</taxon>
        <taxon>Dothideomycetidae</taxon>
        <taxon>Myriangiales</taxon>
        <taxon>Myriangiaceae</taxon>
        <taxon>Myriangium</taxon>
    </lineage>
</organism>
<accession>A0A9P4MKV4</accession>
<gene>
    <name evidence="1" type="ORF">K461DRAFT_3435</name>
</gene>
<dbReference type="AlphaFoldDB" id="A0A9P4MKV4"/>
<sequence>MTTQAHCQGSAFCGPALTGYKPVGRRAASRLHHFSHEIPSPTHHPHISSAVPPTLYLTSPHLASPHQTHRLHFNPSPHSHPIHDDKMTFPPPKRDARASFLMFGYSQHLIQKKNETFHDLFPFSGTQLRKNRDLLHA</sequence>
<evidence type="ECO:0000313" key="2">
    <source>
        <dbReference type="Proteomes" id="UP000799439"/>
    </source>
</evidence>
<keyword evidence="2" id="KW-1185">Reference proteome</keyword>
<protein>
    <submittedName>
        <fullName evidence="1">Uncharacterized protein</fullName>
    </submittedName>
</protein>